<keyword evidence="3 5" id="KW-0067">ATP-binding</keyword>
<keyword evidence="2" id="KW-0547">Nucleotide-binding</keyword>
<keyword evidence="6" id="KW-1185">Reference proteome</keyword>
<proteinExistence type="predicted"/>
<keyword evidence="1" id="KW-0813">Transport</keyword>
<dbReference type="EMBL" id="CP046244">
    <property type="protein sequence ID" value="QGP93581.1"/>
    <property type="molecule type" value="Genomic_DNA"/>
</dbReference>
<evidence type="ECO:0000256" key="1">
    <source>
        <dbReference type="ARBA" id="ARBA00022448"/>
    </source>
</evidence>
<accession>A0A6I5ZW67</accession>
<dbReference type="InterPro" id="IPR003439">
    <property type="entry name" value="ABC_transporter-like_ATP-bd"/>
</dbReference>
<evidence type="ECO:0000259" key="4">
    <source>
        <dbReference type="PROSITE" id="PS50893"/>
    </source>
</evidence>
<dbReference type="OrthoDB" id="9801958at2"/>
<evidence type="ECO:0000256" key="2">
    <source>
        <dbReference type="ARBA" id="ARBA00022741"/>
    </source>
</evidence>
<dbReference type="InterPro" id="IPR003593">
    <property type="entry name" value="AAA+_ATPase"/>
</dbReference>
<dbReference type="RefSeq" id="WP_156275116.1">
    <property type="nucleotide sequence ID" value="NZ_CP046244.1"/>
</dbReference>
<dbReference type="Gene3D" id="3.40.50.300">
    <property type="entry name" value="P-loop containing nucleotide triphosphate hydrolases"/>
    <property type="match status" value="1"/>
</dbReference>
<sequence>MALAAAPGVSGKKLAVVNLAREFNFKRQKITALEGISLEVQEGEFVTILGPSGCGKSTLLRIIAGLAEASSGQVYKDGRLIQEPGPDRGMVFQSYTLFPWLTVRQNIEFGLTLKGIDAARRREIVDHYLNIIGLAAFADAFPKSLSGGMKQRVAIARALANDPDILLMDEPFGALDAQTRLVMQELLLKVWEETRKTILFVTHDVEEAIFLGDTVYVMTARPGRLKARIPVPLSRPRSFEIKNSRVFLELKTRILEQIREESLKAAIMMPAGCG</sequence>
<dbReference type="GO" id="GO:0016887">
    <property type="term" value="F:ATP hydrolysis activity"/>
    <property type="evidence" value="ECO:0007669"/>
    <property type="project" value="InterPro"/>
</dbReference>
<dbReference type="EC" id="3.6.3.-" evidence="5"/>
<dbReference type="InterPro" id="IPR017871">
    <property type="entry name" value="ABC_transporter-like_CS"/>
</dbReference>
<organism evidence="5 6">
    <name type="scientific">Neomoorella glycerini</name>
    <dbReference type="NCBI Taxonomy" id="55779"/>
    <lineage>
        <taxon>Bacteria</taxon>
        <taxon>Bacillati</taxon>
        <taxon>Bacillota</taxon>
        <taxon>Clostridia</taxon>
        <taxon>Neomoorellales</taxon>
        <taxon>Neomoorellaceae</taxon>
        <taxon>Neomoorella</taxon>
    </lineage>
</organism>
<evidence type="ECO:0000256" key="3">
    <source>
        <dbReference type="ARBA" id="ARBA00022840"/>
    </source>
</evidence>
<dbReference type="PANTHER" id="PTHR42788:SF13">
    <property type="entry name" value="ALIPHATIC SULFONATES IMPORT ATP-BINDING PROTEIN SSUB"/>
    <property type="match status" value="1"/>
</dbReference>
<dbReference type="InterPro" id="IPR027417">
    <property type="entry name" value="P-loop_NTPase"/>
</dbReference>
<dbReference type="Proteomes" id="UP000425916">
    <property type="component" value="Chromosome"/>
</dbReference>
<dbReference type="Pfam" id="PF00005">
    <property type="entry name" value="ABC_tran"/>
    <property type="match status" value="1"/>
</dbReference>
<protein>
    <submittedName>
        <fullName evidence="5">Aliphatic sulfonates import ATP-binding protein SsuB</fullName>
        <ecNumber evidence="5">3.6.3.-</ecNumber>
    </submittedName>
</protein>
<gene>
    <name evidence="5" type="primary">ssuB</name>
    <name evidence="5" type="ORF">MGLY_29990</name>
</gene>
<dbReference type="AlphaFoldDB" id="A0A6I5ZW67"/>
<dbReference type="CDD" id="cd03293">
    <property type="entry name" value="ABC_NrtD_SsuB_transporters"/>
    <property type="match status" value="1"/>
</dbReference>
<keyword evidence="5" id="KW-0378">Hydrolase</keyword>
<dbReference type="PANTHER" id="PTHR42788">
    <property type="entry name" value="TAURINE IMPORT ATP-BINDING PROTEIN-RELATED"/>
    <property type="match status" value="1"/>
</dbReference>
<dbReference type="SUPFAM" id="SSF52540">
    <property type="entry name" value="P-loop containing nucleoside triphosphate hydrolases"/>
    <property type="match status" value="1"/>
</dbReference>
<evidence type="ECO:0000313" key="5">
    <source>
        <dbReference type="EMBL" id="QGP93581.1"/>
    </source>
</evidence>
<dbReference type="PROSITE" id="PS00211">
    <property type="entry name" value="ABC_TRANSPORTER_1"/>
    <property type="match status" value="1"/>
</dbReference>
<dbReference type="SMART" id="SM00382">
    <property type="entry name" value="AAA"/>
    <property type="match status" value="1"/>
</dbReference>
<evidence type="ECO:0000313" key="6">
    <source>
        <dbReference type="Proteomes" id="UP000425916"/>
    </source>
</evidence>
<dbReference type="GO" id="GO:0005524">
    <property type="term" value="F:ATP binding"/>
    <property type="evidence" value="ECO:0007669"/>
    <property type="project" value="UniProtKB-KW"/>
</dbReference>
<dbReference type="PROSITE" id="PS50893">
    <property type="entry name" value="ABC_TRANSPORTER_2"/>
    <property type="match status" value="1"/>
</dbReference>
<feature type="domain" description="ABC transporter" evidence="4">
    <location>
        <begin position="14"/>
        <end position="245"/>
    </location>
</feature>
<reference evidence="5 6" key="1">
    <citation type="submission" date="2019-11" db="EMBL/GenBank/DDBJ databases">
        <title>Genome sequence of Moorella glycerini DSM11254.</title>
        <authorList>
            <person name="Poehlein A."/>
            <person name="Boeer T."/>
            <person name="Daniel R."/>
        </authorList>
    </citation>
    <scope>NUCLEOTIDE SEQUENCE [LARGE SCALE GENOMIC DNA]</scope>
    <source>
        <strain evidence="5 6">DSM 11254</strain>
    </source>
</reference>
<dbReference type="InterPro" id="IPR050166">
    <property type="entry name" value="ABC_transporter_ATP-bind"/>
</dbReference>
<name>A0A6I5ZW67_9FIRM</name>